<dbReference type="AlphaFoldDB" id="A0AAP8N0D7"/>
<name>A0AAP8N0D7_9VIBR</name>
<reference evidence="2" key="1">
    <citation type="submission" date="2016-07" db="EMBL/GenBank/DDBJ databases">
        <title>Nontailed viruses are major unrecognized killers of bacteria in the ocean.</title>
        <authorList>
            <person name="Kauffman K."/>
            <person name="Hussain F."/>
            <person name="Yang J."/>
            <person name="Arevalo P."/>
            <person name="Brown J."/>
            <person name="Cutler M."/>
            <person name="Kelly L."/>
            <person name="Polz M.F."/>
        </authorList>
    </citation>
    <scope>NUCLEOTIDE SEQUENCE [LARGE SCALE GENOMIC DNA]</scope>
    <source>
        <strain evidence="2">10N.222.49.A5</strain>
    </source>
</reference>
<comment type="caution">
    <text evidence="1">The sequence shown here is derived from an EMBL/GenBank/DDBJ whole genome shotgun (WGS) entry which is preliminary data.</text>
</comment>
<evidence type="ECO:0000313" key="1">
    <source>
        <dbReference type="EMBL" id="PMP17028.1"/>
    </source>
</evidence>
<organism evidence="1 2">
    <name type="scientific">Vibrio breoganii</name>
    <dbReference type="NCBI Taxonomy" id="553239"/>
    <lineage>
        <taxon>Bacteria</taxon>
        <taxon>Pseudomonadati</taxon>
        <taxon>Pseudomonadota</taxon>
        <taxon>Gammaproteobacteria</taxon>
        <taxon>Vibrionales</taxon>
        <taxon>Vibrionaceae</taxon>
        <taxon>Vibrio</taxon>
    </lineage>
</organism>
<dbReference type="Proteomes" id="UP000235611">
    <property type="component" value="Unassembled WGS sequence"/>
</dbReference>
<accession>A0AAP8N0D7</accession>
<proteinExistence type="predicted"/>
<protein>
    <submittedName>
        <fullName evidence="1">Uncharacterized protein</fullName>
    </submittedName>
</protein>
<gene>
    <name evidence="1" type="ORF">BCS93_00075</name>
</gene>
<dbReference type="EMBL" id="MDBO01000001">
    <property type="protein sequence ID" value="PMP17028.1"/>
    <property type="molecule type" value="Genomic_DNA"/>
</dbReference>
<evidence type="ECO:0000313" key="2">
    <source>
        <dbReference type="Proteomes" id="UP000235611"/>
    </source>
</evidence>
<dbReference type="RefSeq" id="WP_102477308.1">
    <property type="nucleotide sequence ID" value="NZ_MDBO01000001.1"/>
</dbReference>
<sequence length="77" mass="8685">MSYSTLVLYKKDGFGTFTIQDSVEDSLETCEALFNDSDTCWHDDVQSSFVLYLINSNNRVIASKQLTATQNPTVGYF</sequence>